<evidence type="ECO:0000259" key="1">
    <source>
        <dbReference type="Pfam" id="PF07944"/>
    </source>
</evidence>
<dbReference type="RefSeq" id="WP_138666918.1">
    <property type="nucleotide sequence ID" value="NZ_VCKY01000045.1"/>
</dbReference>
<dbReference type="GO" id="GO:0016787">
    <property type="term" value="F:hydrolase activity"/>
    <property type="evidence" value="ECO:0007669"/>
    <property type="project" value="UniProtKB-KW"/>
</dbReference>
<dbReference type="OrthoDB" id="9757939at2"/>
<dbReference type="InterPro" id="IPR049046">
    <property type="entry name" value="Beta-AFase-like_GH127_middle"/>
</dbReference>
<dbReference type="SUPFAM" id="SSF48208">
    <property type="entry name" value="Six-hairpin glycosidases"/>
    <property type="match status" value="1"/>
</dbReference>
<keyword evidence="4" id="KW-0378">Hydrolase</keyword>
<dbReference type="Pfam" id="PF20736">
    <property type="entry name" value="Glyco_hydro127M"/>
    <property type="match status" value="1"/>
</dbReference>
<dbReference type="InterPro" id="IPR008928">
    <property type="entry name" value="6-hairpin_glycosidase_sf"/>
</dbReference>
<evidence type="ECO:0000259" key="2">
    <source>
        <dbReference type="Pfam" id="PF20736"/>
    </source>
</evidence>
<feature type="domain" description="Non-reducing end beta-L-arabinofuranosidase-like GH127 catalytic" evidence="1">
    <location>
        <begin position="19"/>
        <end position="413"/>
    </location>
</feature>
<dbReference type="Proteomes" id="UP000309128">
    <property type="component" value="Unassembled WGS sequence"/>
</dbReference>
<feature type="domain" description="Non-reducing end beta-L-arabinofuranosidase-like GH127 middle" evidence="2">
    <location>
        <begin position="425"/>
        <end position="518"/>
    </location>
</feature>
<dbReference type="InterPro" id="IPR049049">
    <property type="entry name" value="Beta-AFase-like_GH127_C"/>
</dbReference>
<feature type="domain" description="Non-reducing end beta-L-arabinofuranosidase-like GH127 C-terminal" evidence="3">
    <location>
        <begin position="521"/>
        <end position="629"/>
    </location>
</feature>
<dbReference type="PANTHER" id="PTHR43465:SF2">
    <property type="entry name" value="DUF1680 DOMAIN PROTEIN (AFU_ORTHOLOGUE AFUA_1G08910)"/>
    <property type="match status" value="1"/>
</dbReference>
<dbReference type="Pfam" id="PF07944">
    <property type="entry name" value="Beta-AFase-like_GH127_cat"/>
    <property type="match status" value="1"/>
</dbReference>
<dbReference type="EMBL" id="VCKY01000045">
    <property type="protein sequence ID" value="TMR21277.1"/>
    <property type="molecule type" value="Genomic_DNA"/>
</dbReference>
<dbReference type="GO" id="GO:0005975">
    <property type="term" value="P:carbohydrate metabolic process"/>
    <property type="evidence" value="ECO:0007669"/>
    <property type="project" value="InterPro"/>
</dbReference>
<reference evidence="4 5" key="1">
    <citation type="submission" date="2019-05" db="EMBL/GenBank/DDBJ databases">
        <title>Draft genome sequence of Nonomuraea turkmeniaca DSM 43926.</title>
        <authorList>
            <person name="Saricaoglu S."/>
            <person name="Isik K."/>
        </authorList>
    </citation>
    <scope>NUCLEOTIDE SEQUENCE [LARGE SCALE GENOMIC DNA]</scope>
    <source>
        <strain evidence="4 5">DSM 43926</strain>
    </source>
</reference>
<proteinExistence type="predicted"/>
<dbReference type="InterPro" id="IPR012878">
    <property type="entry name" value="Beta-AFase-like_GH127_cat"/>
</dbReference>
<dbReference type="InterPro" id="IPR049174">
    <property type="entry name" value="Beta-AFase-like"/>
</dbReference>
<organism evidence="4 5">
    <name type="scientific">Nonomuraea turkmeniaca</name>
    <dbReference type="NCBI Taxonomy" id="103838"/>
    <lineage>
        <taxon>Bacteria</taxon>
        <taxon>Bacillati</taxon>
        <taxon>Actinomycetota</taxon>
        <taxon>Actinomycetes</taxon>
        <taxon>Streptosporangiales</taxon>
        <taxon>Streptosporangiaceae</taxon>
        <taxon>Nonomuraea</taxon>
    </lineage>
</organism>
<dbReference type="Pfam" id="PF20737">
    <property type="entry name" value="Glyco_hydro127C"/>
    <property type="match status" value="1"/>
</dbReference>
<evidence type="ECO:0000313" key="5">
    <source>
        <dbReference type="Proteomes" id="UP000309128"/>
    </source>
</evidence>
<accession>A0A5S4FKN2</accession>
<dbReference type="PANTHER" id="PTHR43465">
    <property type="entry name" value="DUF1680 DOMAIN PROTEIN (AFU_ORTHOLOGUE AFUA_1G08910)"/>
    <property type="match status" value="1"/>
</dbReference>
<keyword evidence="5" id="KW-1185">Reference proteome</keyword>
<evidence type="ECO:0000313" key="4">
    <source>
        <dbReference type="EMBL" id="TMR21277.1"/>
    </source>
</evidence>
<comment type="caution">
    <text evidence="4">The sequence shown here is derived from an EMBL/GenBank/DDBJ whole genome shotgun (WGS) entry which is preliminary data.</text>
</comment>
<dbReference type="AlphaFoldDB" id="A0A5S4FKN2"/>
<gene>
    <name evidence="4" type="ORF">ETD86_15885</name>
</gene>
<sequence length="637" mass="69386">MSSPVLPSHGRVRPLGLTQVSITGGFWGSRQAVNATATLAHCESWMERLGWLANFDRVADGTTSPDRPGWSFSDSEVYKLLEALAWETARTGDTGADAAIKRLTGRIGRAQDPDGYLNTCFGHGGQPPRYSDLEMGHELYNTGHLLQAAVARLRTGARHGEDDLVRIARRAADHVCRTFGPDGLPGICGHPEIEVGLAEFGRALGEDRYVEQARLFLDRRGHGTLKDISLGRAYFQDDIPVREAEVWRGHAVRALYLTAAAVDVAVERGDDELLRAVERQWERSVARRTYITGGMGSRHQDEGFGEDWELPPDRAYCETCAGVASIMVSWRLHLATGDVRYTDLIERTLYNVIATSPSPDGRAFFYANPLHQRTPGKPADPDEVSPRAEAGARAAWFDVSCCPTNVARTLAGLHGYLATTDDDGLRIHQYAPCTIRAELPGGQEAAVEVETDYPETGTVRVRIAADAAAPWTLALRVPAWAAGATLIDDGRARPVDPGMTEVRRAFRAGEVITLELPMEPRFTWPDPRIDAVRGCVAVERGPEVLCAESHDVPGQLDALAVDARSAPQADPGGARVRGRLPAHADRPWPYPQAAAAPAPVAGAGWFDVPLRPYHSWAQRGPSSMRVWLPVSPPPEGE</sequence>
<protein>
    <submittedName>
        <fullName evidence="4">Glycoside hydrolase family 127 protein</fullName>
    </submittedName>
</protein>
<name>A0A5S4FKN2_9ACTN</name>
<evidence type="ECO:0000259" key="3">
    <source>
        <dbReference type="Pfam" id="PF20737"/>
    </source>
</evidence>